<organism evidence="1 2">
    <name type="scientific">Geodermatophilus telluris</name>
    <dbReference type="NCBI Taxonomy" id="1190417"/>
    <lineage>
        <taxon>Bacteria</taxon>
        <taxon>Bacillati</taxon>
        <taxon>Actinomycetota</taxon>
        <taxon>Actinomycetes</taxon>
        <taxon>Geodermatophilales</taxon>
        <taxon>Geodermatophilaceae</taxon>
        <taxon>Geodermatophilus</taxon>
    </lineage>
</organism>
<evidence type="ECO:0000313" key="1">
    <source>
        <dbReference type="EMBL" id="SDC76819.1"/>
    </source>
</evidence>
<accession>A0A1G6P9R7</accession>
<dbReference type="AlphaFoldDB" id="A0A1G6P9R7"/>
<sequence>MGMLRKLVASGVAAKVVQELQKPQNQAKIKQFIRDYQAKNKGGRGGTTGGRGY</sequence>
<proteinExistence type="predicted"/>
<dbReference type="EMBL" id="FMZF01000003">
    <property type="protein sequence ID" value="SDC76819.1"/>
    <property type="molecule type" value="Genomic_DNA"/>
</dbReference>
<reference evidence="2" key="1">
    <citation type="submission" date="2016-10" db="EMBL/GenBank/DDBJ databases">
        <authorList>
            <person name="Varghese N."/>
            <person name="Submissions S."/>
        </authorList>
    </citation>
    <scope>NUCLEOTIDE SEQUENCE [LARGE SCALE GENOMIC DNA]</scope>
    <source>
        <strain evidence="2">DSM 45421</strain>
    </source>
</reference>
<gene>
    <name evidence="1" type="ORF">SAMN05660690_2471</name>
</gene>
<dbReference type="Proteomes" id="UP000199416">
    <property type="component" value="Unassembled WGS sequence"/>
</dbReference>
<name>A0A1G6P9R7_9ACTN</name>
<evidence type="ECO:0000313" key="2">
    <source>
        <dbReference type="Proteomes" id="UP000199416"/>
    </source>
</evidence>
<dbReference type="RefSeq" id="WP_175471704.1">
    <property type="nucleotide sequence ID" value="NZ_FMZF01000003.1"/>
</dbReference>
<keyword evidence="2" id="KW-1185">Reference proteome</keyword>
<protein>
    <submittedName>
        <fullName evidence="1">Uncharacterized protein</fullName>
    </submittedName>
</protein>